<dbReference type="PROSITE" id="PS00132">
    <property type="entry name" value="CARBOXYPEPT_ZN_1"/>
    <property type="match status" value="1"/>
</dbReference>
<accession>A0ABR1WZV2</accession>
<evidence type="ECO:0000256" key="1">
    <source>
        <dbReference type="ARBA" id="ARBA00001947"/>
    </source>
</evidence>
<dbReference type="InterPro" id="IPR000834">
    <property type="entry name" value="Peptidase_M14"/>
</dbReference>
<evidence type="ECO:0000256" key="2">
    <source>
        <dbReference type="ARBA" id="ARBA00005988"/>
    </source>
</evidence>
<evidence type="ECO:0000256" key="5">
    <source>
        <dbReference type="ARBA" id="ARBA00022801"/>
    </source>
</evidence>
<comment type="caution">
    <text evidence="11">The sequence shown here is derived from an EMBL/GenBank/DDBJ whole genome shotgun (WGS) entry which is preliminary data.</text>
</comment>
<organism evidence="11 12">
    <name type="scientific">Apiospora hydei</name>
    <dbReference type="NCBI Taxonomy" id="1337664"/>
    <lineage>
        <taxon>Eukaryota</taxon>
        <taxon>Fungi</taxon>
        <taxon>Dikarya</taxon>
        <taxon>Ascomycota</taxon>
        <taxon>Pezizomycotina</taxon>
        <taxon>Sordariomycetes</taxon>
        <taxon>Xylariomycetidae</taxon>
        <taxon>Amphisphaeriales</taxon>
        <taxon>Apiosporaceae</taxon>
        <taxon>Apiospora</taxon>
    </lineage>
</organism>
<keyword evidence="6" id="KW-0862">Zinc</keyword>
<feature type="domain" description="Peptidase M14" evidence="10">
    <location>
        <begin position="123"/>
        <end position="451"/>
    </location>
</feature>
<dbReference type="EMBL" id="JAQQWN010000004">
    <property type="protein sequence ID" value="KAK8088683.1"/>
    <property type="molecule type" value="Genomic_DNA"/>
</dbReference>
<dbReference type="Gene3D" id="3.40.630.10">
    <property type="entry name" value="Zn peptidases"/>
    <property type="match status" value="1"/>
</dbReference>
<keyword evidence="4" id="KW-0479">Metal-binding</keyword>
<sequence>MRLLEVVLAAASLASAAVTPSPDEQVVYDGFKVVRVNVTDGLPSLKSKIASLAQTLELHSYADHMDVALAPSDVAAFEALNLPSDILDEDLGASIAAEGPLVSFNSIAEVGANALPSDSWFNNYHPYSDHLQFLKDLQSALPQNSEILEIGASYEGRQITGLHLWGSGGSGSKPAIYIHGTVHAREWIATMVVEYFAYQLVSGYGNNATIKGFLDSYDFYFFPVVNPDGFSYTQSNDRLWRKNRMPRSSTSAKGTDINRNWPYKWEVSGGASTNPSDEDYRGQAAGDTPEVKVLKAFTDKLAAGKGIRLYIDFHSYGQYILLPYGYTCSKRSSNDAKQESLAGTLQAAIAKPYGKRFTYGPICSTLYAATGGSTDVSDIASFPVCTLIGKRKEPLTRLLQYMTDVAGTTYAWAVELRGGGSGSSGFVLPPSQIRPSSIEIWQGMQALIPSL</sequence>
<keyword evidence="3" id="KW-0645">Protease</keyword>
<dbReference type="SMART" id="SM00631">
    <property type="entry name" value="Zn_pept"/>
    <property type="match status" value="1"/>
</dbReference>
<evidence type="ECO:0000256" key="7">
    <source>
        <dbReference type="ARBA" id="ARBA00023049"/>
    </source>
</evidence>
<dbReference type="InterPro" id="IPR057246">
    <property type="entry name" value="CARBOXYPEPT_ZN_1"/>
</dbReference>
<dbReference type="Pfam" id="PF00246">
    <property type="entry name" value="Peptidase_M14"/>
    <property type="match status" value="1"/>
</dbReference>
<evidence type="ECO:0000256" key="3">
    <source>
        <dbReference type="ARBA" id="ARBA00022670"/>
    </source>
</evidence>
<dbReference type="RefSeq" id="XP_066671577.1">
    <property type="nucleotide sequence ID" value="XM_066807959.1"/>
</dbReference>
<keyword evidence="7" id="KW-0482">Metalloprotease</keyword>
<protein>
    <recommendedName>
        <fullName evidence="10">Peptidase M14 domain-containing protein</fullName>
    </recommendedName>
</protein>
<name>A0ABR1WZV2_9PEZI</name>
<evidence type="ECO:0000256" key="8">
    <source>
        <dbReference type="PROSITE-ProRule" id="PRU01379"/>
    </source>
</evidence>
<comment type="cofactor">
    <cofactor evidence="1">
        <name>Zn(2+)</name>
        <dbReference type="ChEBI" id="CHEBI:29105"/>
    </cofactor>
</comment>
<evidence type="ECO:0000256" key="6">
    <source>
        <dbReference type="ARBA" id="ARBA00022833"/>
    </source>
</evidence>
<proteinExistence type="inferred from homology"/>
<feature type="active site" description="Proton donor/acceptor" evidence="8">
    <location>
        <position position="415"/>
    </location>
</feature>
<comment type="similarity">
    <text evidence="2 8">Belongs to the peptidase M14 family.</text>
</comment>
<dbReference type="PANTHER" id="PTHR11705">
    <property type="entry name" value="PROTEASE FAMILY M14 CARBOXYPEPTIDASE A,B"/>
    <property type="match status" value="1"/>
</dbReference>
<keyword evidence="9" id="KW-0732">Signal</keyword>
<dbReference type="PROSITE" id="PS52035">
    <property type="entry name" value="PEPTIDASE_M14"/>
    <property type="match status" value="1"/>
</dbReference>
<evidence type="ECO:0000313" key="11">
    <source>
        <dbReference type="EMBL" id="KAK8088683.1"/>
    </source>
</evidence>
<gene>
    <name evidence="11" type="ORF">PG997_003644</name>
</gene>
<dbReference type="CDD" id="cd03860">
    <property type="entry name" value="M14_CP_A-B_like"/>
    <property type="match status" value="1"/>
</dbReference>
<keyword evidence="5" id="KW-0378">Hydrolase</keyword>
<dbReference type="GeneID" id="92041019"/>
<dbReference type="PRINTS" id="PR00765">
    <property type="entry name" value="CRBOXYPTASEA"/>
</dbReference>
<reference evidence="11 12" key="1">
    <citation type="submission" date="2023-01" db="EMBL/GenBank/DDBJ databases">
        <title>Analysis of 21 Apiospora genomes using comparative genomics revels a genus with tremendous synthesis potential of carbohydrate active enzymes and secondary metabolites.</title>
        <authorList>
            <person name="Sorensen T."/>
        </authorList>
    </citation>
    <scope>NUCLEOTIDE SEQUENCE [LARGE SCALE GENOMIC DNA]</scope>
    <source>
        <strain evidence="11 12">CBS 114990</strain>
    </source>
</reference>
<evidence type="ECO:0000259" key="10">
    <source>
        <dbReference type="PROSITE" id="PS52035"/>
    </source>
</evidence>
<feature type="chain" id="PRO_5046812835" description="Peptidase M14 domain-containing protein" evidence="9">
    <location>
        <begin position="17"/>
        <end position="451"/>
    </location>
</feature>
<dbReference type="Proteomes" id="UP001433268">
    <property type="component" value="Unassembled WGS sequence"/>
</dbReference>
<evidence type="ECO:0000313" key="12">
    <source>
        <dbReference type="Proteomes" id="UP001433268"/>
    </source>
</evidence>
<feature type="signal peptide" evidence="9">
    <location>
        <begin position="1"/>
        <end position="16"/>
    </location>
</feature>
<dbReference type="SUPFAM" id="SSF53187">
    <property type="entry name" value="Zn-dependent exopeptidases"/>
    <property type="match status" value="1"/>
</dbReference>
<dbReference type="PANTHER" id="PTHR11705:SF143">
    <property type="entry name" value="SLL0236 PROTEIN"/>
    <property type="match status" value="1"/>
</dbReference>
<evidence type="ECO:0000256" key="4">
    <source>
        <dbReference type="ARBA" id="ARBA00022723"/>
    </source>
</evidence>
<evidence type="ECO:0000256" key="9">
    <source>
        <dbReference type="SAM" id="SignalP"/>
    </source>
</evidence>
<keyword evidence="12" id="KW-1185">Reference proteome</keyword>